<dbReference type="Gene3D" id="3.40.50.1220">
    <property type="entry name" value="TPP-binding domain"/>
    <property type="match status" value="1"/>
</dbReference>
<feature type="domain" description="Thiamine pyrophosphate enzyme TPP-binding" evidence="12">
    <location>
        <begin position="435"/>
        <end position="558"/>
    </location>
</feature>
<evidence type="ECO:0000256" key="3">
    <source>
        <dbReference type="ARBA" id="ARBA00022723"/>
    </source>
</evidence>
<evidence type="ECO:0000259" key="12">
    <source>
        <dbReference type="Pfam" id="PF02775"/>
    </source>
</evidence>
<evidence type="ECO:0000256" key="7">
    <source>
        <dbReference type="ARBA" id="ARBA00023239"/>
    </source>
</evidence>
<accession>W6ML38</accession>
<sequence>MTPALLDPEVDRLCLSFDTTESTIPLSEYIFVRLAQLGLKSVFGVPGDFNLNFLEHIYNVKQLNWVGCCNELNAAYAADGYSRTSGVLGALVTTYGVGELSAINGIGGSYAEYVPVLHIVGTSALKVKKRTDVWNIHHLMGASNQLEKPDHYVYEKMAKSVSVVQETLEDLATACQQVDNAIVQTYTQSRPGYLFLPLDLADSLVSTERLFQPLDLDTKTTDDAKVAQCASEILKKLYQSGNTSILCDYHIKSFRMDQEVKNLVKEIGDKVNWYSAYLGKGILNESMPRFVGTYAGKISSNPLINSQIESSDLVLHIGSFHNELNDGLGSNKINQTDLVELNSDYVLINGKIDPSLKLMTILPEILRQLDASRVPVSPNVIIPPIQDKLPKWTKNLPLSQKHLELFLGDFLCPDDVLIVETCAFAFAVADIKMNGNKFVGQSFWNSIGYALPATLGTSLALRDFDLPGKVVVVQGDGAAQMTVQEYASYIRYKITPTVLLLNNNGYTIERVIKGEDSSYNDIAPNWDWCRLFEVFGDIDHFCHVGKVHNVQELVKKASRDRTECQFLELFMDRLDAPYRLLKHFTSRLLEEE</sequence>
<feature type="binding site" evidence="9">
    <location>
        <position position="503"/>
    </location>
    <ligand>
        <name>Mg(2+)</name>
        <dbReference type="ChEBI" id="CHEBI:18420"/>
    </ligand>
</feature>
<name>W6ML38_9ASCO</name>
<feature type="binding site" evidence="8">
    <location>
        <position position="509"/>
    </location>
    <ligand>
        <name>pyruvate</name>
        <dbReference type="ChEBI" id="CHEBI:15361"/>
        <label>1</label>
        <note>substrate; ligand shared between two neighboring subunits</note>
    </ligand>
</feature>
<feature type="binding site" evidence="8">
    <location>
        <position position="48"/>
    </location>
    <ligand>
        <name>pyruvate</name>
        <dbReference type="ChEBI" id="CHEBI:15361"/>
        <label>1</label>
        <note>substrate; ligand shared between two neighboring subunits</note>
    </ligand>
</feature>
<dbReference type="RefSeq" id="XP_022459185.1">
    <property type="nucleotide sequence ID" value="XM_022601554.1"/>
</dbReference>
<evidence type="ECO:0000256" key="1">
    <source>
        <dbReference type="ARBA" id="ARBA00001964"/>
    </source>
</evidence>
<evidence type="ECO:0000256" key="4">
    <source>
        <dbReference type="ARBA" id="ARBA00022793"/>
    </source>
</evidence>
<dbReference type="GeneID" id="34520573"/>
<evidence type="ECO:0000259" key="11">
    <source>
        <dbReference type="Pfam" id="PF00205"/>
    </source>
</evidence>
<dbReference type="CDD" id="cd07038">
    <property type="entry name" value="TPP_PYR_PDC_IPDC_like"/>
    <property type="match status" value="1"/>
</dbReference>
<dbReference type="Pfam" id="PF02776">
    <property type="entry name" value="TPP_enzyme_N"/>
    <property type="match status" value="1"/>
</dbReference>
<dbReference type="InterPro" id="IPR047214">
    <property type="entry name" value="TPP_PDC_IPDC"/>
</dbReference>
<dbReference type="InterPro" id="IPR012001">
    <property type="entry name" value="Thiamin_PyroP_enz_TPP-bd_dom"/>
</dbReference>
<dbReference type="InterPro" id="IPR029061">
    <property type="entry name" value="THDP-binding"/>
</dbReference>
<gene>
    <name evidence="14" type="ORF">KUCA_T00003166001</name>
</gene>
<dbReference type="InterPro" id="IPR012000">
    <property type="entry name" value="Thiamin_PyroP_enz_cen_dom"/>
</dbReference>
<evidence type="ECO:0000259" key="13">
    <source>
        <dbReference type="Pfam" id="PF02776"/>
    </source>
</evidence>
<dbReference type="GO" id="GO:0030976">
    <property type="term" value="F:thiamine pyrophosphate binding"/>
    <property type="evidence" value="ECO:0007669"/>
    <property type="project" value="InterPro"/>
</dbReference>
<dbReference type="AlphaFoldDB" id="W6ML38"/>
<dbReference type="STRING" id="1382522.W6ML38"/>
<keyword evidence="3 9" id="KW-0479">Metal-binding</keyword>
<evidence type="ECO:0008006" key="16">
    <source>
        <dbReference type="Google" id="ProtNLM"/>
    </source>
</evidence>
<feature type="binding site" evidence="9">
    <location>
        <position position="476"/>
    </location>
    <ligand>
        <name>Mg(2+)</name>
        <dbReference type="ChEBI" id="CHEBI:18420"/>
    </ligand>
</feature>
<evidence type="ECO:0000313" key="14">
    <source>
        <dbReference type="EMBL" id="CDK27189.1"/>
    </source>
</evidence>
<feature type="domain" description="Thiamine pyrophosphate enzyme N-terminal TPP-binding" evidence="13">
    <location>
        <begin position="26"/>
        <end position="129"/>
    </location>
</feature>
<dbReference type="CDD" id="cd02005">
    <property type="entry name" value="TPP_PDC_IPDC"/>
    <property type="match status" value="1"/>
</dbReference>
<dbReference type="InterPro" id="IPR012110">
    <property type="entry name" value="PDC/IPDC-like"/>
</dbReference>
<dbReference type="EMBL" id="HG793128">
    <property type="protein sequence ID" value="CDK27189.1"/>
    <property type="molecule type" value="Genomic_DNA"/>
</dbReference>
<evidence type="ECO:0000256" key="5">
    <source>
        <dbReference type="ARBA" id="ARBA00022842"/>
    </source>
</evidence>
<keyword evidence="15" id="KW-1185">Reference proteome</keyword>
<dbReference type="GO" id="GO:0005634">
    <property type="term" value="C:nucleus"/>
    <property type="evidence" value="ECO:0007669"/>
    <property type="project" value="TreeGrafter"/>
</dbReference>
<protein>
    <recommendedName>
        <fullName evidence="16">Pyruvate decarboxylase</fullName>
    </recommendedName>
</protein>
<keyword evidence="5 9" id="KW-0460">Magnesium</keyword>
<evidence type="ECO:0000256" key="9">
    <source>
        <dbReference type="PIRSR" id="PIRSR036565-2"/>
    </source>
</evidence>
<dbReference type="OrthoDB" id="308383at2759"/>
<dbReference type="PANTHER" id="PTHR43452">
    <property type="entry name" value="PYRUVATE DECARBOXYLASE"/>
    <property type="match status" value="1"/>
</dbReference>
<dbReference type="GO" id="GO:0000287">
    <property type="term" value="F:magnesium ion binding"/>
    <property type="evidence" value="ECO:0007669"/>
    <property type="project" value="InterPro"/>
</dbReference>
<keyword evidence="6 10" id="KW-0786">Thiamine pyrophosphate</keyword>
<feature type="binding site" evidence="9">
    <location>
        <position position="505"/>
    </location>
    <ligand>
        <name>Mg(2+)</name>
        <dbReference type="ChEBI" id="CHEBI:18420"/>
    </ligand>
</feature>
<dbReference type="PANTHER" id="PTHR43452:SF3">
    <property type="entry name" value="TRANSAMINATED AMINO ACID DECARBOXYLASE"/>
    <property type="match status" value="1"/>
</dbReference>
<feature type="domain" description="Thiamine pyrophosphate enzyme central" evidence="11">
    <location>
        <begin position="232"/>
        <end position="369"/>
    </location>
</feature>
<dbReference type="Gene3D" id="3.40.50.970">
    <property type="match status" value="2"/>
</dbReference>
<keyword evidence="4" id="KW-0210">Decarboxylase</keyword>
<feature type="binding site" evidence="8">
    <location>
        <position position="186"/>
    </location>
    <ligand>
        <name>pyruvate</name>
        <dbReference type="ChEBI" id="CHEBI:15361"/>
        <label>2</label>
        <note>allosteric activator</note>
    </ligand>
</feature>
<dbReference type="InterPro" id="IPR029035">
    <property type="entry name" value="DHS-like_NAD/FAD-binding_dom"/>
</dbReference>
<evidence type="ECO:0000256" key="2">
    <source>
        <dbReference type="ARBA" id="ARBA00007812"/>
    </source>
</evidence>
<evidence type="ECO:0000256" key="8">
    <source>
        <dbReference type="PIRSR" id="PIRSR036565-1"/>
    </source>
</evidence>
<dbReference type="HOGENOM" id="CLU_013748_0_2_1"/>
<dbReference type="InterPro" id="IPR011766">
    <property type="entry name" value="TPP_enzyme_TPP-bd"/>
</dbReference>
<comment type="similarity">
    <text evidence="2 10">Belongs to the TPP enzyme family.</text>
</comment>
<dbReference type="Proteomes" id="UP000019384">
    <property type="component" value="Unassembled WGS sequence"/>
</dbReference>
<comment type="cofactor">
    <cofactor evidence="1">
        <name>thiamine diphosphate</name>
        <dbReference type="ChEBI" id="CHEBI:58937"/>
    </cofactor>
</comment>
<comment type="cofactor">
    <cofactor evidence="9">
        <name>Mg(2+)</name>
        <dbReference type="ChEBI" id="CHEBI:18420"/>
    </cofactor>
    <text evidence="9">Binds 1 Mg(2+) per subunit.</text>
</comment>
<dbReference type="PIRSF" id="PIRSF036565">
    <property type="entry name" value="Pyruvt_ip_decrb"/>
    <property type="match status" value="1"/>
</dbReference>
<dbReference type="Pfam" id="PF00205">
    <property type="entry name" value="TPP_enzyme_M"/>
    <property type="match status" value="1"/>
</dbReference>
<dbReference type="GO" id="GO:0000949">
    <property type="term" value="P:aromatic amino acid family catabolic process to alcohol via Ehrlich pathway"/>
    <property type="evidence" value="ECO:0007669"/>
    <property type="project" value="TreeGrafter"/>
</dbReference>
<dbReference type="FunFam" id="3.40.50.970:FF:000019">
    <property type="entry name" value="Pyruvate decarboxylase isozyme"/>
    <property type="match status" value="1"/>
</dbReference>
<evidence type="ECO:0000256" key="6">
    <source>
        <dbReference type="ARBA" id="ARBA00023052"/>
    </source>
</evidence>
<organism evidence="14 15">
    <name type="scientific">Kuraishia capsulata CBS 1993</name>
    <dbReference type="NCBI Taxonomy" id="1382522"/>
    <lineage>
        <taxon>Eukaryota</taxon>
        <taxon>Fungi</taxon>
        <taxon>Dikarya</taxon>
        <taxon>Ascomycota</taxon>
        <taxon>Saccharomycotina</taxon>
        <taxon>Pichiomycetes</taxon>
        <taxon>Pichiales</taxon>
        <taxon>Pichiaceae</taxon>
        <taxon>Kuraishia</taxon>
    </lineage>
</organism>
<evidence type="ECO:0000256" key="10">
    <source>
        <dbReference type="RuleBase" id="RU362132"/>
    </source>
</evidence>
<feature type="binding site" evidence="8">
    <location>
        <position position="138"/>
    </location>
    <ligand>
        <name>pyruvate</name>
        <dbReference type="ChEBI" id="CHEBI:15361"/>
        <label>1</label>
        <note>substrate; ligand shared between two neighboring subunits</note>
    </ligand>
</feature>
<dbReference type="SUPFAM" id="SSF52518">
    <property type="entry name" value="Thiamin diphosphate-binding fold (THDP-binding)"/>
    <property type="match status" value="2"/>
</dbReference>
<proteinExistence type="inferred from homology"/>
<keyword evidence="7" id="KW-0456">Lyase</keyword>
<dbReference type="SUPFAM" id="SSF52467">
    <property type="entry name" value="DHS-like NAD/FAD-binding domain"/>
    <property type="match status" value="1"/>
</dbReference>
<dbReference type="Pfam" id="PF02775">
    <property type="entry name" value="TPP_enzyme_C"/>
    <property type="match status" value="1"/>
</dbReference>
<dbReference type="FunFam" id="3.40.50.970:FF:000024">
    <property type="entry name" value="Pyruvate decarboxylase isozyme"/>
    <property type="match status" value="1"/>
</dbReference>
<reference evidence="14" key="1">
    <citation type="submission" date="2013-12" db="EMBL/GenBank/DDBJ databases">
        <authorList>
            <person name="Genoscope - CEA"/>
        </authorList>
    </citation>
    <scope>NUCLEOTIDE SEQUENCE</scope>
    <source>
        <strain evidence="14">CBS 1993</strain>
    </source>
</reference>
<dbReference type="GO" id="GO:0005829">
    <property type="term" value="C:cytosol"/>
    <property type="evidence" value="ECO:0007669"/>
    <property type="project" value="TreeGrafter"/>
</dbReference>
<dbReference type="InterPro" id="IPR047213">
    <property type="entry name" value="TPP_PYR_PDC_IPDC-like"/>
</dbReference>
<evidence type="ECO:0000313" key="15">
    <source>
        <dbReference type="Proteomes" id="UP000019384"/>
    </source>
</evidence>
<reference evidence="14" key="2">
    <citation type="submission" date="2014-02" db="EMBL/GenBank/DDBJ databases">
        <title>Complete DNA sequence of /Kuraishia capsulata/ illustrates novel genomic features among budding yeasts (/Saccharomycotina/).</title>
        <authorList>
            <person name="Morales L."/>
            <person name="Noel B."/>
            <person name="Porcel B."/>
            <person name="Marcet-Houben M."/>
            <person name="Hullo M-F."/>
            <person name="Sacerdot C."/>
            <person name="Tekaia F."/>
            <person name="Leh-Louis V."/>
            <person name="Despons L."/>
            <person name="Khanna V."/>
            <person name="Aury J-M."/>
            <person name="Barbe V."/>
            <person name="Couloux A."/>
            <person name="Labadie K."/>
            <person name="Pelletier E."/>
            <person name="Souciet J-L."/>
            <person name="Boekhout T."/>
            <person name="Gabaldon T."/>
            <person name="Wincker P."/>
            <person name="Dujon B."/>
        </authorList>
    </citation>
    <scope>NUCLEOTIDE SEQUENCE</scope>
    <source>
        <strain evidence="14">CBS 1993</strain>
    </source>
</reference>
<dbReference type="GO" id="GO:0004737">
    <property type="term" value="F:pyruvate decarboxylase activity"/>
    <property type="evidence" value="ECO:0007669"/>
    <property type="project" value="TreeGrafter"/>
</dbReference>